<organism evidence="1 2">
    <name type="scientific">Pseudonocardia hispaniensis</name>
    <dbReference type="NCBI Taxonomy" id="904933"/>
    <lineage>
        <taxon>Bacteria</taxon>
        <taxon>Bacillati</taxon>
        <taxon>Actinomycetota</taxon>
        <taxon>Actinomycetes</taxon>
        <taxon>Pseudonocardiales</taxon>
        <taxon>Pseudonocardiaceae</taxon>
        <taxon>Pseudonocardia</taxon>
    </lineage>
</organism>
<keyword evidence="2" id="KW-1185">Reference proteome</keyword>
<comment type="caution">
    <text evidence="1">The sequence shown here is derived from an EMBL/GenBank/DDBJ whole genome shotgun (WGS) entry which is preliminary data.</text>
</comment>
<accession>A0ABW1J965</accession>
<reference evidence="2" key="1">
    <citation type="journal article" date="2019" name="Int. J. Syst. Evol. Microbiol.">
        <title>The Global Catalogue of Microorganisms (GCM) 10K type strain sequencing project: providing services to taxonomists for standard genome sequencing and annotation.</title>
        <authorList>
            <consortium name="The Broad Institute Genomics Platform"/>
            <consortium name="The Broad Institute Genome Sequencing Center for Infectious Disease"/>
            <person name="Wu L."/>
            <person name="Ma J."/>
        </authorList>
    </citation>
    <scope>NUCLEOTIDE SEQUENCE [LARGE SCALE GENOMIC DNA]</scope>
    <source>
        <strain evidence="2">CCM 8391</strain>
    </source>
</reference>
<evidence type="ECO:0000313" key="1">
    <source>
        <dbReference type="EMBL" id="MFC5997005.1"/>
    </source>
</evidence>
<gene>
    <name evidence="1" type="ORF">ACFQE5_22595</name>
</gene>
<dbReference type="Proteomes" id="UP001596302">
    <property type="component" value="Unassembled WGS sequence"/>
</dbReference>
<evidence type="ECO:0000313" key="2">
    <source>
        <dbReference type="Proteomes" id="UP001596302"/>
    </source>
</evidence>
<sequence>MAVADWYEAGTSSKPQEIARQHVALAPAIVAARPVPHVLLHG</sequence>
<proteinExistence type="predicted"/>
<name>A0ABW1J965_9PSEU</name>
<protein>
    <submittedName>
        <fullName evidence="1">Uncharacterized protein</fullName>
    </submittedName>
</protein>
<dbReference type="RefSeq" id="WP_379588085.1">
    <property type="nucleotide sequence ID" value="NZ_JBHSQW010000044.1"/>
</dbReference>
<dbReference type="EMBL" id="JBHSQW010000044">
    <property type="protein sequence ID" value="MFC5997005.1"/>
    <property type="molecule type" value="Genomic_DNA"/>
</dbReference>